<dbReference type="InterPro" id="IPR050556">
    <property type="entry name" value="Type_II_TA_system_RNase"/>
</dbReference>
<feature type="binding site" evidence="8">
    <location>
        <position position="101"/>
    </location>
    <ligand>
        <name>Mg(2+)</name>
        <dbReference type="ChEBI" id="CHEBI:18420"/>
    </ligand>
</feature>
<evidence type="ECO:0000256" key="4">
    <source>
        <dbReference type="ARBA" id="ARBA00022723"/>
    </source>
</evidence>
<protein>
    <recommendedName>
        <fullName evidence="8">Ribonuclease VapC</fullName>
        <shortName evidence="8">RNase VapC</shortName>
        <ecNumber evidence="8">3.1.-.-</ecNumber>
    </recommendedName>
    <alternativeName>
        <fullName evidence="8">Toxin VapC</fullName>
    </alternativeName>
</protein>
<evidence type="ECO:0000256" key="2">
    <source>
        <dbReference type="ARBA" id="ARBA00022649"/>
    </source>
</evidence>
<dbReference type="SUPFAM" id="SSF88723">
    <property type="entry name" value="PIN domain-like"/>
    <property type="match status" value="1"/>
</dbReference>
<dbReference type="EC" id="3.1.-.-" evidence="8"/>
<organism evidence="10 11">
    <name type="scientific">Hymenobacter koreensis</name>
    <dbReference type="NCBI Taxonomy" id="1084523"/>
    <lineage>
        <taxon>Bacteria</taxon>
        <taxon>Pseudomonadati</taxon>
        <taxon>Bacteroidota</taxon>
        <taxon>Cytophagia</taxon>
        <taxon>Cytophagales</taxon>
        <taxon>Hymenobacteraceae</taxon>
        <taxon>Hymenobacter</taxon>
    </lineage>
</organism>
<evidence type="ECO:0000256" key="7">
    <source>
        <dbReference type="ARBA" id="ARBA00038093"/>
    </source>
</evidence>
<evidence type="ECO:0000313" key="11">
    <source>
        <dbReference type="Proteomes" id="UP001500454"/>
    </source>
</evidence>
<dbReference type="InterPro" id="IPR029060">
    <property type="entry name" value="PIN-like_dom_sf"/>
</dbReference>
<dbReference type="HAMAP" id="MF_00265">
    <property type="entry name" value="VapC_Nob1"/>
    <property type="match status" value="1"/>
</dbReference>
<dbReference type="InterPro" id="IPR002716">
    <property type="entry name" value="PIN_dom"/>
</dbReference>
<dbReference type="RefSeq" id="WP_345220337.1">
    <property type="nucleotide sequence ID" value="NZ_BAABHA010000001.1"/>
</dbReference>
<comment type="function">
    <text evidence="8">Toxic component of a toxin-antitoxin (TA) system. An RNase.</text>
</comment>
<dbReference type="PANTHER" id="PTHR33653:SF1">
    <property type="entry name" value="RIBONUCLEASE VAPC2"/>
    <property type="match status" value="1"/>
</dbReference>
<evidence type="ECO:0000313" key="10">
    <source>
        <dbReference type="EMBL" id="GAA4371838.1"/>
    </source>
</evidence>
<evidence type="ECO:0000259" key="9">
    <source>
        <dbReference type="Pfam" id="PF01850"/>
    </source>
</evidence>
<keyword evidence="6 8" id="KW-0460">Magnesium</keyword>
<keyword evidence="2 8" id="KW-1277">Toxin-antitoxin system</keyword>
<dbReference type="InterPro" id="IPR022907">
    <property type="entry name" value="VapC_family"/>
</dbReference>
<proteinExistence type="inferred from homology"/>
<keyword evidence="5 8" id="KW-0378">Hydrolase</keyword>
<dbReference type="EMBL" id="BAABHA010000001">
    <property type="protein sequence ID" value="GAA4371838.1"/>
    <property type="molecule type" value="Genomic_DNA"/>
</dbReference>
<dbReference type="Pfam" id="PF01850">
    <property type="entry name" value="PIN"/>
    <property type="match status" value="1"/>
</dbReference>
<comment type="caution">
    <text evidence="10">The sequence shown here is derived from an EMBL/GenBank/DDBJ whole genome shotgun (WGS) entry which is preliminary data.</text>
</comment>
<keyword evidence="8" id="KW-0800">Toxin</keyword>
<accession>A0ABP8ITA3</accession>
<evidence type="ECO:0000256" key="5">
    <source>
        <dbReference type="ARBA" id="ARBA00022801"/>
    </source>
</evidence>
<dbReference type="CDD" id="cd18743">
    <property type="entry name" value="PIN_VapC4-5_FitB-like"/>
    <property type="match status" value="1"/>
</dbReference>
<gene>
    <name evidence="8" type="primary">vapC</name>
    <name evidence="10" type="ORF">GCM10023186_00740</name>
</gene>
<dbReference type="PANTHER" id="PTHR33653">
    <property type="entry name" value="RIBONUCLEASE VAPC2"/>
    <property type="match status" value="1"/>
</dbReference>
<sequence>MSQYLLDTNICIHFLKGEAALATKLHAVGVHNCFVSELTIAELIYGIAKSAPTRQAANRQSLAKIQQLFSNRILPIAACFELYGSEKARLRSIGRPVDDFDLLIGCTALAHGLTLVTRNTRHFADLGGIWLENWIDAPPALSAAQQLQ</sequence>
<evidence type="ECO:0000256" key="6">
    <source>
        <dbReference type="ARBA" id="ARBA00022842"/>
    </source>
</evidence>
<keyword evidence="4 8" id="KW-0479">Metal-binding</keyword>
<evidence type="ECO:0000256" key="3">
    <source>
        <dbReference type="ARBA" id="ARBA00022722"/>
    </source>
</evidence>
<evidence type="ECO:0000256" key="8">
    <source>
        <dbReference type="HAMAP-Rule" id="MF_00265"/>
    </source>
</evidence>
<feature type="binding site" evidence="8">
    <location>
        <position position="7"/>
    </location>
    <ligand>
        <name>Mg(2+)</name>
        <dbReference type="ChEBI" id="CHEBI:18420"/>
    </ligand>
</feature>
<evidence type="ECO:0000256" key="1">
    <source>
        <dbReference type="ARBA" id="ARBA00001946"/>
    </source>
</evidence>
<reference evidence="11" key="1">
    <citation type="journal article" date="2019" name="Int. J. Syst. Evol. Microbiol.">
        <title>The Global Catalogue of Microorganisms (GCM) 10K type strain sequencing project: providing services to taxonomists for standard genome sequencing and annotation.</title>
        <authorList>
            <consortium name="The Broad Institute Genomics Platform"/>
            <consortium name="The Broad Institute Genome Sequencing Center for Infectious Disease"/>
            <person name="Wu L."/>
            <person name="Ma J."/>
        </authorList>
    </citation>
    <scope>NUCLEOTIDE SEQUENCE [LARGE SCALE GENOMIC DNA]</scope>
    <source>
        <strain evidence="11">JCM 17924</strain>
    </source>
</reference>
<keyword evidence="3 8" id="KW-0540">Nuclease</keyword>
<dbReference type="Proteomes" id="UP001500454">
    <property type="component" value="Unassembled WGS sequence"/>
</dbReference>
<dbReference type="Gene3D" id="3.40.50.1010">
    <property type="entry name" value="5'-nuclease"/>
    <property type="match status" value="1"/>
</dbReference>
<keyword evidence="11" id="KW-1185">Reference proteome</keyword>
<comment type="cofactor">
    <cofactor evidence="1 8">
        <name>Mg(2+)</name>
        <dbReference type="ChEBI" id="CHEBI:18420"/>
    </cofactor>
</comment>
<name>A0ABP8ITA3_9BACT</name>
<feature type="domain" description="PIN" evidence="9">
    <location>
        <begin position="4"/>
        <end position="126"/>
    </location>
</feature>
<comment type="similarity">
    <text evidence="7 8">Belongs to the PINc/VapC protein family.</text>
</comment>